<name>A0A1I8P101_STOCA</name>
<dbReference type="OrthoDB" id="202825at2759"/>
<dbReference type="PROSITE" id="PS51221">
    <property type="entry name" value="TTL"/>
    <property type="match status" value="1"/>
</dbReference>
<dbReference type="EnsemblMetazoa" id="SCAU003864-RB">
    <property type="protein sequence ID" value="SCAU003864-PB"/>
    <property type="gene ID" value="SCAU003864"/>
</dbReference>
<keyword evidence="5" id="KW-0067">ATP-binding</keyword>
<gene>
    <name evidence="6" type="primary">106089707</name>
</gene>
<evidence type="ECO:0000313" key="7">
    <source>
        <dbReference type="Proteomes" id="UP000095300"/>
    </source>
</evidence>
<dbReference type="GO" id="GO:0003341">
    <property type="term" value="P:cilium movement"/>
    <property type="evidence" value="ECO:0007669"/>
    <property type="project" value="TreeGrafter"/>
</dbReference>
<dbReference type="GO" id="GO:0005524">
    <property type="term" value="F:ATP binding"/>
    <property type="evidence" value="ECO:0007669"/>
    <property type="project" value="UniProtKB-KW"/>
</dbReference>
<protein>
    <recommendedName>
        <fullName evidence="8">Tubulin glycylase 3A-like</fullName>
    </recommendedName>
</protein>
<evidence type="ECO:0000256" key="1">
    <source>
        <dbReference type="ARBA" id="ARBA00004496"/>
    </source>
</evidence>
<keyword evidence="4" id="KW-0547">Nucleotide-binding</keyword>
<organism evidence="6 7">
    <name type="scientific">Stomoxys calcitrans</name>
    <name type="common">Stable fly</name>
    <name type="synonym">Conops calcitrans</name>
    <dbReference type="NCBI Taxonomy" id="35570"/>
    <lineage>
        <taxon>Eukaryota</taxon>
        <taxon>Metazoa</taxon>
        <taxon>Ecdysozoa</taxon>
        <taxon>Arthropoda</taxon>
        <taxon>Hexapoda</taxon>
        <taxon>Insecta</taxon>
        <taxon>Pterygota</taxon>
        <taxon>Neoptera</taxon>
        <taxon>Endopterygota</taxon>
        <taxon>Diptera</taxon>
        <taxon>Brachycera</taxon>
        <taxon>Muscomorpha</taxon>
        <taxon>Muscoidea</taxon>
        <taxon>Muscidae</taxon>
        <taxon>Stomoxys</taxon>
    </lineage>
</organism>
<reference evidence="6" key="1">
    <citation type="submission" date="2020-05" db="UniProtKB">
        <authorList>
            <consortium name="EnsemblMetazoa"/>
        </authorList>
    </citation>
    <scope>IDENTIFICATION</scope>
    <source>
        <strain evidence="6">USDA</strain>
    </source>
</reference>
<dbReference type="InterPro" id="IPR051437">
    <property type="entry name" value="TTLL_monoglycylase"/>
</dbReference>
<dbReference type="SUPFAM" id="SSF56059">
    <property type="entry name" value="Glutathione synthetase ATP-binding domain-like"/>
    <property type="match status" value="1"/>
</dbReference>
<comment type="subcellular location">
    <subcellularLocation>
        <location evidence="1">Cytoplasm</location>
    </subcellularLocation>
</comment>
<evidence type="ECO:0008006" key="8">
    <source>
        <dbReference type="Google" id="ProtNLM"/>
    </source>
</evidence>
<dbReference type="VEuPathDB" id="VectorBase:SCAU003864"/>
<dbReference type="GO" id="GO:0070736">
    <property type="term" value="F:protein-glycine ligase activity, initiating"/>
    <property type="evidence" value="ECO:0007669"/>
    <property type="project" value="TreeGrafter"/>
</dbReference>
<sequence>MSEKQENPTNALLNTYRNRALDAYRNKRIFTMFRNYYAIRRALLKRGWLEKLSPDRYAQYQTLSEETLLEYAKQGNVYETVLISKIMDSYPAFFVWRKRIQAELYEYVRPYRNGIRRSPMVNFTSKVGLIGCIEQVHWHGVEGVAKMSYPRAYRLYEKYDEKHFIDDFRLTQCQALMRYLINNQQHLEDLIDLEEGTIGCEVLEFAIDSLMRQIDESQSLLSVDSESQPVTTDEDWNVFLADCSRVINSLEKIKCYHCEMVQWLEIGKKIISEIEVQRPALKWDGCKNLWILKPGYKSQGKGIVIHSSLDEILSWSSTHTNSRYIAQKYLERPLLIYQTKFDIRQYMLLSIRESTVQIWLYRDCYLRFSSQLFCLDDLREFIHLTNNSVQKKYKSNTTRDPRLPKSNMWRLDKFKAYMRTQNVAEDVWQARVYAGFRENLIALVLASLDETILCENCFHLYGCDFMLDEDYNPILIEINSAPDLSSSTGVTARICPMVLRDCVKVVVDFTRNSKAPTGLFEMIFEVNYKMKPNRDVKKSSDVIAKPIESVESESLQLHHDNTANYEEFEEQENFEEFEEEKNFEEFEEEKMC</sequence>
<keyword evidence="3" id="KW-0436">Ligase</keyword>
<keyword evidence="2" id="KW-0963">Cytoplasm</keyword>
<dbReference type="GO" id="GO:0060271">
    <property type="term" value="P:cilium assembly"/>
    <property type="evidence" value="ECO:0007669"/>
    <property type="project" value="TreeGrafter"/>
</dbReference>
<dbReference type="GO" id="GO:0015630">
    <property type="term" value="C:microtubule cytoskeleton"/>
    <property type="evidence" value="ECO:0007669"/>
    <property type="project" value="TreeGrafter"/>
</dbReference>
<proteinExistence type="predicted"/>
<dbReference type="Gene3D" id="3.30.470.20">
    <property type="entry name" value="ATP-grasp fold, B domain"/>
    <property type="match status" value="1"/>
</dbReference>
<evidence type="ECO:0000256" key="3">
    <source>
        <dbReference type="ARBA" id="ARBA00022598"/>
    </source>
</evidence>
<dbReference type="AlphaFoldDB" id="A0A1I8P101"/>
<dbReference type="Proteomes" id="UP000095300">
    <property type="component" value="Unassembled WGS sequence"/>
</dbReference>
<dbReference type="Pfam" id="PF03133">
    <property type="entry name" value="TTL"/>
    <property type="match status" value="1"/>
</dbReference>
<evidence type="ECO:0000256" key="2">
    <source>
        <dbReference type="ARBA" id="ARBA00022490"/>
    </source>
</evidence>
<evidence type="ECO:0000256" key="4">
    <source>
        <dbReference type="ARBA" id="ARBA00022741"/>
    </source>
</evidence>
<evidence type="ECO:0000313" key="6">
    <source>
        <dbReference type="EnsemblMetazoa" id="SCAU003864-PB"/>
    </source>
</evidence>
<dbReference type="PANTHER" id="PTHR45870:SF2">
    <property type="entry name" value="TUBULIN MONOGLYCYLASE TTLL3"/>
    <property type="match status" value="1"/>
</dbReference>
<keyword evidence="7" id="KW-1185">Reference proteome</keyword>
<dbReference type="PANTHER" id="PTHR45870">
    <property type="entry name" value="TUBULIN MONOGLYCYLASE TTLL3"/>
    <property type="match status" value="1"/>
</dbReference>
<dbReference type="InterPro" id="IPR004344">
    <property type="entry name" value="TTL/TTLL_fam"/>
</dbReference>
<evidence type="ECO:0000256" key="5">
    <source>
        <dbReference type="ARBA" id="ARBA00022840"/>
    </source>
</evidence>
<accession>A0A1I8P101</accession>
<dbReference type="GO" id="GO:0005930">
    <property type="term" value="C:axoneme"/>
    <property type="evidence" value="ECO:0007669"/>
    <property type="project" value="TreeGrafter"/>
</dbReference>